<evidence type="ECO:0000256" key="1">
    <source>
        <dbReference type="ARBA" id="ARBA00023125"/>
    </source>
</evidence>
<feature type="compositionally biased region" description="Pro residues" evidence="3">
    <location>
        <begin position="257"/>
        <end position="268"/>
    </location>
</feature>
<feature type="region of interest" description="Disordered" evidence="3">
    <location>
        <begin position="253"/>
        <end position="373"/>
    </location>
</feature>
<dbReference type="GO" id="GO:0090575">
    <property type="term" value="C:RNA polymerase II transcription regulator complex"/>
    <property type="evidence" value="ECO:0007669"/>
    <property type="project" value="TreeGrafter"/>
</dbReference>
<evidence type="ECO:0000256" key="2">
    <source>
        <dbReference type="ARBA" id="ARBA00023242"/>
    </source>
</evidence>
<evidence type="ECO:0000259" key="4">
    <source>
        <dbReference type="PROSITE" id="PS50888"/>
    </source>
</evidence>
<feature type="compositionally biased region" description="Polar residues" evidence="3">
    <location>
        <begin position="496"/>
        <end position="507"/>
    </location>
</feature>
<feature type="region of interest" description="Disordered" evidence="3">
    <location>
        <begin position="86"/>
        <end position="205"/>
    </location>
</feature>
<evidence type="ECO:0000313" key="6">
    <source>
        <dbReference type="Proteomes" id="UP000054549"/>
    </source>
</evidence>
<evidence type="ECO:0000313" key="5">
    <source>
        <dbReference type="EMBL" id="KIL70055.1"/>
    </source>
</evidence>
<sequence length="507" mass="55168">MSDPESSQRDSPRHSPAPPLAPLEFLQSHRRGSITDPSLHAASTNAASKLSTTAFLATDPRPSSSYVFGEASTHALESNTQLRKLLRSPSLEKSDVHSDFPNKQQRSQGKSQHRHVSVQSNDPKSDCNRSESFNYNMRRHSIATSQDVHTQPPQGTKRKKSGDRNGHVSTAGEIDPQLVGPGVPSHLQVDPDAPAPKRRGSAIDSRSLAHHNVNHERWWPNARRDVALLPGTAALGGYSPGDSRLPSGMATFAWPANPQPPDASPPMHNPVDPATGMSRPFDSTVPLAMMPPGFTADRRMSVPAIPSSMQTRVLRSRSRTPSRQKQNGASSASPGASVSQDETASSIGRSAKDPSTPYSRSPELRVSHKLAERKRRKEMKDLFDELRDQLPADRGMKASKWEILSKGKSYPIDFVAHLKTTHQEMLREIGMLRHELDAVRQGISPFPGAPPPHAVVYAQSGQFQSDVLPQTQPHPPLSRPTSSQHAFSPDAGHSGSPLQNGSSDTQS</sequence>
<evidence type="ECO:0000256" key="3">
    <source>
        <dbReference type="SAM" id="MobiDB-lite"/>
    </source>
</evidence>
<dbReference type="Gene3D" id="4.10.280.10">
    <property type="entry name" value="Helix-loop-helix DNA-binding domain"/>
    <property type="match status" value="1"/>
</dbReference>
<dbReference type="OrthoDB" id="8964853at2759"/>
<dbReference type="HOGENOM" id="CLU_034211_0_0_1"/>
<dbReference type="GO" id="GO:0046983">
    <property type="term" value="F:protein dimerization activity"/>
    <property type="evidence" value="ECO:0007669"/>
    <property type="project" value="InterPro"/>
</dbReference>
<dbReference type="SUPFAM" id="SSF47459">
    <property type="entry name" value="HLH, helix-loop-helix DNA-binding domain"/>
    <property type="match status" value="1"/>
</dbReference>
<feature type="compositionally biased region" description="Polar residues" evidence="3">
    <location>
        <begin position="460"/>
        <end position="471"/>
    </location>
</feature>
<dbReference type="PANTHER" id="PTHR10328">
    <property type="entry name" value="PROTEIN MAX MYC-ASSOCIATED FACTOR X"/>
    <property type="match status" value="1"/>
</dbReference>
<dbReference type="Proteomes" id="UP000054549">
    <property type="component" value="Unassembled WGS sequence"/>
</dbReference>
<dbReference type="GO" id="GO:0003700">
    <property type="term" value="F:DNA-binding transcription factor activity"/>
    <property type="evidence" value="ECO:0007669"/>
    <property type="project" value="TreeGrafter"/>
</dbReference>
<keyword evidence="6" id="KW-1185">Reference proteome</keyword>
<dbReference type="InterPro" id="IPR011598">
    <property type="entry name" value="bHLH_dom"/>
</dbReference>
<proteinExistence type="predicted"/>
<dbReference type="Pfam" id="PF00010">
    <property type="entry name" value="HLH"/>
    <property type="match status" value="1"/>
</dbReference>
<dbReference type="GO" id="GO:0003677">
    <property type="term" value="F:DNA binding"/>
    <property type="evidence" value="ECO:0007669"/>
    <property type="project" value="UniProtKB-KW"/>
</dbReference>
<accession>A0A0C2T2J7</accession>
<feature type="compositionally biased region" description="Low complexity" evidence="3">
    <location>
        <begin position="328"/>
        <end position="339"/>
    </location>
</feature>
<feature type="compositionally biased region" description="Polar residues" evidence="3">
    <location>
        <begin position="101"/>
        <end position="110"/>
    </location>
</feature>
<keyword evidence="1" id="KW-0238">DNA-binding</keyword>
<reference evidence="5 6" key="1">
    <citation type="submission" date="2014-04" db="EMBL/GenBank/DDBJ databases">
        <title>Evolutionary Origins and Diversification of the Mycorrhizal Mutualists.</title>
        <authorList>
            <consortium name="DOE Joint Genome Institute"/>
            <consortium name="Mycorrhizal Genomics Consortium"/>
            <person name="Kohler A."/>
            <person name="Kuo A."/>
            <person name="Nagy L.G."/>
            <person name="Floudas D."/>
            <person name="Copeland A."/>
            <person name="Barry K.W."/>
            <person name="Cichocki N."/>
            <person name="Veneault-Fourrey C."/>
            <person name="LaButti K."/>
            <person name="Lindquist E.A."/>
            <person name="Lipzen A."/>
            <person name="Lundell T."/>
            <person name="Morin E."/>
            <person name="Murat C."/>
            <person name="Riley R."/>
            <person name="Ohm R."/>
            <person name="Sun H."/>
            <person name="Tunlid A."/>
            <person name="Henrissat B."/>
            <person name="Grigoriev I.V."/>
            <person name="Hibbett D.S."/>
            <person name="Martin F."/>
        </authorList>
    </citation>
    <scope>NUCLEOTIDE SEQUENCE [LARGE SCALE GENOMIC DNA]</scope>
    <source>
        <strain evidence="5 6">Koide BX008</strain>
    </source>
</reference>
<gene>
    <name evidence="5" type="ORF">M378DRAFT_67363</name>
</gene>
<dbReference type="EMBL" id="KN818224">
    <property type="protein sequence ID" value="KIL70055.1"/>
    <property type="molecule type" value="Genomic_DNA"/>
</dbReference>
<feature type="region of interest" description="Disordered" evidence="3">
    <location>
        <begin position="1"/>
        <end position="40"/>
    </location>
</feature>
<dbReference type="AlphaFoldDB" id="A0A0C2T2J7"/>
<dbReference type="SMART" id="SM00353">
    <property type="entry name" value="HLH"/>
    <property type="match status" value="1"/>
</dbReference>
<dbReference type="PANTHER" id="PTHR10328:SF15">
    <property type="entry name" value="BHLH TRANSCRIPTION FACTOR"/>
    <property type="match status" value="1"/>
</dbReference>
<dbReference type="GO" id="GO:0045944">
    <property type="term" value="P:positive regulation of transcription by RNA polymerase II"/>
    <property type="evidence" value="ECO:0007669"/>
    <property type="project" value="TreeGrafter"/>
</dbReference>
<feature type="compositionally biased region" description="Basic and acidic residues" evidence="3">
    <location>
        <begin position="90"/>
        <end position="100"/>
    </location>
</feature>
<keyword evidence="2" id="KW-0539">Nucleus</keyword>
<dbReference type="STRING" id="946122.A0A0C2T2J7"/>
<organism evidence="5 6">
    <name type="scientific">Amanita muscaria (strain Koide BX008)</name>
    <dbReference type="NCBI Taxonomy" id="946122"/>
    <lineage>
        <taxon>Eukaryota</taxon>
        <taxon>Fungi</taxon>
        <taxon>Dikarya</taxon>
        <taxon>Basidiomycota</taxon>
        <taxon>Agaricomycotina</taxon>
        <taxon>Agaricomycetes</taxon>
        <taxon>Agaricomycetidae</taxon>
        <taxon>Agaricales</taxon>
        <taxon>Pluteineae</taxon>
        <taxon>Amanitaceae</taxon>
        <taxon>Amanita</taxon>
    </lineage>
</organism>
<name>A0A0C2T2J7_AMAMK</name>
<feature type="region of interest" description="Disordered" evidence="3">
    <location>
        <begin position="460"/>
        <end position="507"/>
    </location>
</feature>
<protein>
    <recommendedName>
        <fullName evidence="4">BHLH domain-containing protein</fullName>
    </recommendedName>
</protein>
<feature type="domain" description="BHLH" evidence="4">
    <location>
        <begin position="363"/>
        <end position="414"/>
    </location>
</feature>
<dbReference type="PROSITE" id="PS50888">
    <property type="entry name" value="BHLH"/>
    <property type="match status" value="1"/>
</dbReference>
<dbReference type="InterPro" id="IPR036638">
    <property type="entry name" value="HLH_DNA-bd_sf"/>
</dbReference>
<feature type="compositionally biased region" description="Polar residues" evidence="3">
    <location>
        <begin position="142"/>
        <end position="154"/>
    </location>
</feature>
<feature type="compositionally biased region" description="Basic and acidic residues" evidence="3">
    <location>
        <begin position="1"/>
        <end position="13"/>
    </location>
</feature>
<dbReference type="InParanoid" id="A0A0C2T2J7"/>